<sequence length="236" mass="25484">MPIILRTQSMAAPAGVREPAVFLVPHADDETLTMGPAIEEHVNAGAHVIVVLVTDGHASAARHLTGLSVEEFSAARDREFLAACAALGVPETQVFFAHCPDGGLSPELARAVVATWIGLFPAGRFRTMTWTDGHRDHAALGSALRELAPPTADVRFYVKPDEWEVERERPPLQTERATTGRYLVASDQYALVAPAAGRYGIGQLSVPEVFALRRASDESRWHGLERQAPPGAPPRS</sequence>
<comment type="caution">
    <text evidence="2">The sequence shown here is derived from an EMBL/GenBank/DDBJ whole genome shotgun (WGS) entry which is preliminary data.</text>
</comment>
<organism evidence="2 3">
    <name type="scientific">Kineococcus xinjiangensis</name>
    <dbReference type="NCBI Taxonomy" id="512762"/>
    <lineage>
        <taxon>Bacteria</taxon>
        <taxon>Bacillati</taxon>
        <taxon>Actinomycetota</taxon>
        <taxon>Actinomycetes</taxon>
        <taxon>Kineosporiales</taxon>
        <taxon>Kineosporiaceae</taxon>
        <taxon>Kineococcus</taxon>
    </lineage>
</organism>
<accession>A0A2S6IUL7</accession>
<dbReference type="OrthoDB" id="1754135at2"/>
<evidence type="ECO:0000256" key="1">
    <source>
        <dbReference type="ARBA" id="ARBA00022833"/>
    </source>
</evidence>
<dbReference type="InterPro" id="IPR003737">
    <property type="entry name" value="GlcNAc_PI_deacetylase-related"/>
</dbReference>
<evidence type="ECO:0000313" key="3">
    <source>
        <dbReference type="Proteomes" id="UP000239485"/>
    </source>
</evidence>
<keyword evidence="1" id="KW-0862">Zinc</keyword>
<dbReference type="GO" id="GO:0016137">
    <property type="term" value="P:glycoside metabolic process"/>
    <property type="evidence" value="ECO:0007669"/>
    <property type="project" value="UniProtKB-ARBA"/>
</dbReference>
<dbReference type="GO" id="GO:0016811">
    <property type="term" value="F:hydrolase activity, acting on carbon-nitrogen (but not peptide) bonds, in linear amides"/>
    <property type="evidence" value="ECO:0007669"/>
    <property type="project" value="TreeGrafter"/>
</dbReference>
<protein>
    <submittedName>
        <fullName evidence="2">GlcNAc-PI de-N-acetylase</fullName>
    </submittedName>
</protein>
<dbReference type="Proteomes" id="UP000239485">
    <property type="component" value="Unassembled WGS sequence"/>
</dbReference>
<dbReference type="AlphaFoldDB" id="A0A2S6IUL7"/>
<name>A0A2S6IUL7_9ACTN</name>
<dbReference type="SUPFAM" id="SSF102588">
    <property type="entry name" value="LmbE-like"/>
    <property type="match status" value="1"/>
</dbReference>
<dbReference type="InterPro" id="IPR024078">
    <property type="entry name" value="LmbE-like_dom_sf"/>
</dbReference>
<gene>
    <name evidence="2" type="ORF">CLV92_10248</name>
</gene>
<dbReference type="EMBL" id="PTJD01000002">
    <property type="protein sequence ID" value="PPK97898.1"/>
    <property type="molecule type" value="Genomic_DNA"/>
</dbReference>
<evidence type="ECO:0000313" key="2">
    <source>
        <dbReference type="EMBL" id="PPK97898.1"/>
    </source>
</evidence>
<proteinExistence type="predicted"/>
<dbReference type="PANTHER" id="PTHR12993">
    <property type="entry name" value="N-ACETYLGLUCOSAMINYL-PHOSPHATIDYLINOSITOL DE-N-ACETYLASE-RELATED"/>
    <property type="match status" value="1"/>
</dbReference>
<dbReference type="RefSeq" id="WP_104431369.1">
    <property type="nucleotide sequence ID" value="NZ_PTJD01000002.1"/>
</dbReference>
<keyword evidence="3" id="KW-1185">Reference proteome</keyword>
<dbReference type="Gene3D" id="3.40.50.10320">
    <property type="entry name" value="LmbE-like"/>
    <property type="match status" value="1"/>
</dbReference>
<reference evidence="2 3" key="1">
    <citation type="submission" date="2018-02" db="EMBL/GenBank/DDBJ databases">
        <title>Genomic Encyclopedia of Archaeal and Bacterial Type Strains, Phase II (KMG-II): from individual species to whole genera.</title>
        <authorList>
            <person name="Goeker M."/>
        </authorList>
    </citation>
    <scope>NUCLEOTIDE SEQUENCE [LARGE SCALE GENOMIC DNA]</scope>
    <source>
        <strain evidence="2 3">DSM 22857</strain>
    </source>
</reference>
<dbReference type="Pfam" id="PF02585">
    <property type="entry name" value="PIG-L"/>
    <property type="match status" value="1"/>
</dbReference>
<dbReference type="PANTHER" id="PTHR12993:SF11">
    <property type="entry name" value="N-ACETYLGLUCOSAMINYL-PHOSPHATIDYLINOSITOL DE-N-ACETYLASE"/>
    <property type="match status" value="1"/>
</dbReference>